<keyword evidence="3" id="KW-1185">Reference proteome</keyword>
<gene>
    <name evidence="2" type="ORF">HERILL_LOCUS7521</name>
</gene>
<dbReference type="PANTHER" id="PTHR12509">
    <property type="entry name" value="SPERMATOGENESIS-ASSOCIATED 4-RELATED"/>
    <property type="match status" value="1"/>
</dbReference>
<name>A0A7R8URB5_HERIL</name>
<dbReference type="PANTHER" id="PTHR12509:SF9">
    <property type="entry name" value="SPERM FLAGELLAR PROTEIN 1 ISOFORM X1"/>
    <property type="match status" value="1"/>
</dbReference>
<dbReference type="Proteomes" id="UP000594454">
    <property type="component" value="Chromosome 3"/>
</dbReference>
<dbReference type="Pfam" id="PF06294">
    <property type="entry name" value="CH_2"/>
    <property type="match status" value="1"/>
</dbReference>
<dbReference type="InParanoid" id="A0A7R8URB5"/>
<sequence>MKELKKEQLEDLYVWLEKFEMPQINRNVNRNFSDCVLLAQILKQLYPKFVDIHNYPPRNSTALKLDNWQTLNRKVLQKLGLSQSNESLDRLAKGVPGAIEHLLYQIMIQSNMDLQRNKIPTNDNNIDDDENIMIVNVSKKVGDALVQVPQKMILYSMYEQAQDEIAEKDRTIALLSQKVTHLENFLKLKSERIENLCCQLTGGGPSKRYFNGESVIVSHPNSSSCLSY</sequence>
<dbReference type="Gene3D" id="1.10.418.10">
    <property type="entry name" value="Calponin-like domain"/>
    <property type="match status" value="1"/>
</dbReference>
<dbReference type="SUPFAM" id="SSF47576">
    <property type="entry name" value="Calponin-homology domain, CH-domain"/>
    <property type="match status" value="1"/>
</dbReference>
<dbReference type="GO" id="GO:0008017">
    <property type="term" value="F:microtubule binding"/>
    <property type="evidence" value="ECO:0007669"/>
    <property type="project" value="TreeGrafter"/>
</dbReference>
<proteinExistence type="predicted"/>
<feature type="domain" description="Calponin-homology (CH)" evidence="1">
    <location>
        <begin position="6"/>
        <end position="111"/>
    </location>
</feature>
<reference evidence="2 3" key="1">
    <citation type="submission" date="2020-11" db="EMBL/GenBank/DDBJ databases">
        <authorList>
            <person name="Wallbank WR R."/>
            <person name="Pardo Diaz C."/>
            <person name="Kozak K."/>
            <person name="Martin S."/>
            <person name="Jiggins C."/>
            <person name="Moest M."/>
            <person name="Warren A I."/>
            <person name="Generalovic N T."/>
            <person name="Byers J.R.P. K."/>
            <person name="Montejo-Kovacevich G."/>
            <person name="Yen C E."/>
        </authorList>
    </citation>
    <scope>NUCLEOTIDE SEQUENCE [LARGE SCALE GENOMIC DNA]</scope>
</reference>
<dbReference type="EMBL" id="LR899011">
    <property type="protein sequence ID" value="CAD7084638.1"/>
    <property type="molecule type" value="Genomic_DNA"/>
</dbReference>
<dbReference type="InterPro" id="IPR052111">
    <property type="entry name" value="Spermatogenesis_Ciliary_MAP"/>
</dbReference>
<evidence type="ECO:0000259" key="1">
    <source>
        <dbReference type="PROSITE" id="PS50021"/>
    </source>
</evidence>
<protein>
    <recommendedName>
        <fullName evidence="1">Calponin-homology (CH) domain-containing protein</fullName>
    </recommendedName>
</protein>
<dbReference type="GO" id="GO:0051493">
    <property type="term" value="P:regulation of cytoskeleton organization"/>
    <property type="evidence" value="ECO:0007669"/>
    <property type="project" value="TreeGrafter"/>
</dbReference>
<dbReference type="OMA" id="LKLANWE"/>
<dbReference type="InterPro" id="IPR036872">
    <property type="entry name" value="CH_dom_sf"/>
</dbReference>
<dbReference type="FunCoup" id="A0A7R8URB5">
    <property type="interactions" value="27"/>
</dbReference>
<dbReference type="PROSITE" id="PS50021">
    <property type="entry name" value="CH"/>
    <property type="match status" value="1"/>
</dbReference>
<dbReference type="FunFam" id="1.10.418.10:FF:000059">
    <property type="entry name" value="RIKEN cDNA 6430531B16 gene"/>
    <property type="match status" value="1"/>
</dbReference>
<dbReference type="OrthoDB" id="193300at2759"/>
<dbReference type="InterPro" id="IPR001715">
    <property type="entry name" value="CH_dom"/>
</dbReference>
<evidence type="ECO:0000313" key="2">
    <source>
        <dbReference type="EMBL" id="CAD7084638.1"/>
    </source>
</evidence>
<accession>A0A7R8URB5</accession>
<dbReference type="GO" id="GO:0005930">
    <property type="term" value="C:axoneme"/>
    <property type="evidence" value="ECO:0007669"/>
    <property type="project" value="TreeGrafter"/>
</dbReference>
<evidence type="ECO:0000313" key="3">
    <source>
        <dbReference type="Proteomes" id="UP000594454"/>
    </source>
</evidence>
<dbReference type="InterPro" id="IPR010441">
    <property type="entry name" value="CH_2"/>
</dbReference>
<dbReference type="AlphaFoldDB" id="A0A7R8URB5"/>
<organism evidence="2 3">
    <name type="scientific">Hermetia illucens</name>
    <name type="common">Black soldier fly</name>
    <dbReference type="NCBI Taxonomy" id="343691"/>
    <lineage>
        <taxon>Eukaryota</taxon>
        <taxon>Metazoa</taxon>
        <taxon>Ecdysozoa</taxon>
        <taxon>Arthropoda</taxon>
        <taxon>Hexapoda</taxon>
        <taxon>Insecta</taxon>
        <taxon>Pterygota</taxon>
        <taxon>Neoptera</taxon>
        <taxon>Endopterygota</taxon>
        <taxon>Diptera</taxon>
        <taxon>Brachycera</taxon>
        <taxon>Stratiomyomorpha</taxon>
        <taxon>Stratiomyidae</taxon>
        <taxon>Hermetiinae</taxon>
        <taxon>Hermetia</taxon>
    </lineage>
</organism>